<keyword evidence="2" id="KW-0378">Hydrolase</keyword>
<sequence>MRNIKRMLGPAIAAIMTLSALALLGVLMTPHWQVEAETGHIRVTERKTAISSRLGRTATEGTYATKQTRVKVDLGGGVSVNAIVRQPEGVRGPVPACLFIHGAGTGKAAEVYGDLAGALASAGITTLVPDKRLDTYTTFHRDYKAMADDYGRSFDLLRSWPGVDPARVGVYAESEGTWISSVMTASRKEVAYSIMTSPPVYPGRSQMAMAATAYLDRVGAPDGIRAVIPKLLGLDLSVLGLEYADFPALSYLDGLTQPLLVNFGTEDVSMPIEQGARELIEKAGEAGNTNVTLRYYPTNHQMRTGSSLSKPGLPLEPHYTHDLEDWINGVAMGTDAHQWATPMVAGSQPAQRFAAPEEMGPGLITSLRTLLLLMAGGPVLLLAALIGSVCLGLAGHGRGKSEGKIKPDRTSPGFGRSMQARLWILGIGSLAVLALTCLYAVMVVGHALSLNGLSPTERTSWPALKVAAVILALILASVLADAISGIFPTHARAMGGKGQVAGPGHWITFALTAAGSALILVVLAFWGLFTI</sequence>
<evidence type="ECO:0000313" key="3">
    <source>
        <dbReference type="Proteomes" id="UP001373159"/>
    </source>
</evidence>
<dbReference type="PANTHER" id="PTHR43265:SF1">
    <property type="entry name" value="ESTERASE ESTD"/>
    <property type="match status" value="1"/>
</dbReference>
<organism evidence="2 3">
    <name type="scientific">Bifidobacterium favimelis</name>
    <dbReference type="NCBI Taxonomy" id="3122979"/>
    <lineage>
        <taxon>Bacteria</taxon>
        <taxon>Bacillati</taxon>
        <taxon>Actinomycetota</taxon>
        <taxon>Actinomycetes</taxon>
        <taxon>Bifidobacteriales</taxon>
        <taxon>Bifidobacteriaceae</taxon>
        <taxon>Bifidobacterium</taxon>
    </lineage>
</organism>
<protein>
    <submittedName>
        <fullName evidence="2">Alpha/beta hydrolase</fullName>
    </submittedName>
</protein>
<dbReference type="Proteomes" id="UP001373159">
    <property type="component" value="Unassembled WGS sequence"/>
</dbReference>
<dbReference type="RefSeq" id="WP_340468767.1">
    <property type="nucleotide sequence ID" value="NZ_JBANBB010000001.1"/>
</dbReference>
<gene>
    <name evidence="2" type="ORF">V8P97_02000</name>
</gene>
<proteinExistence type="predicted"/>
<dbReference type="SUPFAM" id="SSF53474">
    <property type="entry name" value="alpha/beta-Hydrolases"/>
    <property type="match status" value="1"/>
</dbReference>
<dbReference type="InterPro" id="IPR029058">
    <property type="entry name" value="AB_hydrolase_fold"/>
</dbReference>
<feature type="transmembrane region" description="Helical" evidence="1">
    <location>
        <begin position="370"/>
        <end position="394"/>
    </location>
</feature>
<keyword evidence="1" id="KW-0472">Membrane</keyword>
<dbReference type="InterPro" id="IPR053145">
    <property type="entry name" value="AB_hydrolase_Est10"/>
</dbReference>
<feature type="transmembrane region" description="Helical" evidence="1">
    <location>
        <begin position="422"/>
        <end position="446"/>
    </location>
</feature>
<evidence type="ECO:0000256" key="1">
    <source>
        <dbReference type="SAM" id="Phobius"/>
    </source>
</evidence>
<feature type="transmembrane region" description="Helical" evidence="1">
    <location>
        <begin position="466"/>
        <end position="487"/>
    </location>
</feature>
<feature type="transmembrane region" description="Helical" evidence="1">
    <location>
        <begin position="507"/>
        <end position="529"/>
    </location>
</feature>
<dbReference type="PANTHER" id="PTHR43265">
    <property type="entry name" value="ESTERASE ESTD"/>
    <property type="match status" value="1"/>
</dbReference>
<accession>A0ABU8ZMI4</accession>
<dbReference type="EMBL" id="JBANBB010000001">
    <property type="protein sequence ID" value="MEK0306247.1"/>
    <property type="molecule type" value="Genomic_DNA"/>
</dbReference>
<comment type="caution">
    <text evidence="2">The sequence shown here is derived from an EMBL/GenBank/DDBJ whole genome shotgun (WGS) entry which is preliminary data.</text>
</comment>
<keyword evidence="3" id="KW-1185">Reference proteome</keyword>
<keyword evidence="1" id="KW-1133">Transmembrane helix</keyword>
<dbReference type="GO" id="GO:0016787">
    <property type="term" value="F:hydrolase activity"/>
    <property type="evidence" value="ECO:0007669"/>
    <property type="project" value="UniProtKB-KW"/>
</dbReference>
<dbReference type="Gene3D" id="3.40.50.1820">
    <property type="entry name" value="alpha/beta hydrolase"/>
    <property type="match status" value="1"/>
</dbReference>
<evidence type="ECO:0000313" key="2">
    <source>
        <dbReference type="EMBL" id="MEK0306247.1"/>
    </source>
</evidence>
<reference evidence="2 3" key="1">
    <citation type="submission" date="2024-02" db="EMBL/GenBank/DDBJ databases">
        <title>Bifidobacterium honeyensis sp. nov., isolated from the comb honey.</title>
        <authorList>
            <person name="Liu W."/>
            <person name="Li Y."/>
        </authorList>
    </citation>
    <scope>NUCLEOTIDE SEQUENCE [LARGE SCALE GENOMIC DNA]</scope>
    <source>
        <strain evidence="2 3">IMAU50988</strain>
    </source>
</reference>
<name>A0ABU8ZMI4_9BIFI</name>
<keyword evidence="1" id="KW-0812">Transmembrane</keyword>